<organism evidence="2 3">
    <name type="scientific">Parathielavia appendiculata</name>
    <dbReference type="NCBI Taxonomy" id="2587402"/>
    <lineage>
        <taxon>Eukaryota</taxon>
        <taxon>Fungi</taxon>
        <taxon>Dikarya</taxon>
        <taxon>Ascomycota</taxon>
        <taxon>Pezizomycotina</taxon>
        <taxon>Sordariomycetes</taxon>
        <taxon>Sordariomycetidae</taxon>
        <taxon>Sordariales</taxon>
        <taxon>Chaetomiaceae</taxon>
        <taxon>Parathielavia</taxon>
    </lineage>
</organism>
<feature type="signal peptide" evidence="1">
    <location>
        <begin position="1"/>
        <end position="21"/>
    </location>
</feature>
<evidence type="ECO:0000256" key="1">
    <source>
        <dbReference type="SAM" id="SignalP"/>
    </source>
</evidence>
<dbReference type="RefSeq" id="XP_062643815.1">
    <property type="nucleotide sequence ID" value="XM_062786376.1"/>
</dbReference>
<dbReference type="AlphaFoldDB" id="A0AAN6TSR8"/>
<gene>
    <name evidence="2" type="ORF">N657DRAFT_242053</name>
</gene>
<name>A0AAN6TSR8_9PEZI</name>
<dbReference type="Proteomes" id="UP001302602">
    <property type="component" value="Unassembled WGS sequence"/>
</dbReference>
<sequence length="144" mass="15909">MAFQRCRLVALAALLVSATSAQNCDYSKNGYCIKAEASASVTFPFEPLFTSPPKFVFAIDNLEDQDIQDIINLDKYISAPAKGKPAQAVSWWLEYDNSTVNRNQSQQREYYAWALESNSTNEIGGNDGGCEKLLSAQCTHGLLE</sequence>
<proteinExistence type="predicted"/>
<keyword evidence="1" id="KW-0732">Signal</keyword>
<feature type="chain" id="PRO_5043048049" evidence="1">
    <location>
        <begin position="22"/>
        <end position="144"/>
    </location>
</feature>
<accession>A0AAN6TSR8</accession>
<evidence type="ECO:0000313" key="3">
    <source>
        <dbReference type="Proteomes" id="UP001302602"/>
    </source>
</evidence>
<protein>
    <submittedName>
        <fullName evidence="2">Uncharacterized protein</fullName>
    </submittedName>
</protein>
<dbReference type="EMBL" id="MU853242">
    <property type="protein sequence ID" value="KAK4120043.1"/>
    <property type="molecule type" value="Genomic_DNA"/>
</dbReference>
<comment type="caution">
    <text evidence="2">The sequence shown here is derived from an EMBL/GenBank/DDBJ whole genome shotgun (WGS) entry which is preliminary data.</text>
</comment>
<keyword evidence="3" id="KW-1185">Reference proteome</keyword>
<evidence type="ECO:0000313" key="2">
    <source>
        <dbReference type="EMBL" id="KAK4120043.1"/>
    </source>
</evidence>
<dbReference type="GeneID" id="87823142"/>
<reference evidence="2" key="1">
    <citation type="journal article" date="2023" name="Mol. Phylogenet. Evol.">
        <title>Genome-scale phylogeny and comparative genomics of the fungal order Sordariales.</title>
        <authorList>
            <person name="Hensen N."/>
            <person name="Bonometti L."/>
            <person name="Westerberg I."/>
            <person name="Brannstrom I.O."/>
            <person name="Guillou S."/>
            <person name="Cros-Aarteil S."/>
            <person name="Calhoun S."/>
            <person name="Haridas S."/>
            <person name="Kuo A."/>
            <person name="Mondo S."/>
            <person name="Pangilinan J."/>
            <person name="Riley R."/>
            <person name="LaButti K."/>
            <person name="Andreopoulos B."/>
            <person name="Lipzen A."/>
            <person name="Chen C."/>
            <person name="Yan M."/>
            <person name="Daum C."/>
            <person name="Ng V."/>
            <person name="Clum A."/>
            <person name="Steindorff A."/>
            <person name="Ohm R.A."/>
            <person name="Martin F."/>
            <person name="Silar P."/>
            <person name="Natvig D.O."/>
            <person name="Lalanne C."/>
            <person name="Gautier V."/>
            <person name="Ament-Velasquez S.L."/>
            <person name="Kruys A."/>
            <person name="Hutchinson M.I."/>
            <person name="Powell A.J."/>
            <person name="Barry K."/>
            <person name="Miller A.N."/>
            <person name="Grigoriev I.V."/>
            <person name="Debuchy R."/>
            <person name="Gladieux P."/>
            <person name="Hiltunen Thoren M."/>
            <person name="Johannesson H."/>
        </authorList>
    </citation>
    <scope>NUCLEOTIDE SEQUENCE</scope>
    <source>
        <strain evidence="2">CBS 731.68</strain>
    </source>
</reference>
<reference evidence="2" key="2">
    <citation type="submission" date="2023-05" db="EMBL/GenBank/DDBJ databases">
        <authorList>
            <consortium name="Lawrence Berkeley National Laboratory"/>
            <person name="Steindorff A."/>
            <person name="Hensen N."/>
            <person name="Bonometti L."/>
            <person name="Westerberg I."/>
            <person name="Brannstrom I.O."/>
            <person name="Guillou S."/>
            <person name="Cros-Aarteil S."/>
            <person name="Calhoun S."/>
            <person name="Haridas S."/>
            <person name="Kuo A."/>
            <person name="Mondo S."/>
            <person name="Pangilinan J."/>
            <person name="Riley R."/>
            <person name="Labutti K."/>
            <person name="Andreopoulos B."/>
            <person name="Lipzen A."/>
            <person name="Chen C."/>
            <person name="Yanf M."/>
            <person name="Daum C."/>
            <person name="Ng V."/>
            <person name="Clum A."/>
            <person name="Ohm R."/>
            <person name="Martin F."/>
            <person name="Silar P."/>
            <person name="Natvig D."/>
            <person name="Lalanne C."/>
            <person name="Gautier V."/>
            <person name="Ament-Velasquez S.L."/>
            <person name="Kruys A."/>
            <person name="Hutchinson M.I."/>
            <person name="Powell A.J."/>
            <person name="Barry K."/>
            <person name="Miller A.N."/>
            <person name="Grigoriev I.V."/>
            <person name="Debuchy R."/>
            <person name="Gladieux P."/>
            <person name="Thoren M.H."/>
            <person name="Johannesson H."/>
        </authorList>
    </citation>
    <scope>NUCLEOTIDE SEQUENCE</scope>
    <source>
        <strain evidence="2">CBS 731.68</strain>
    </source>
</reference>